<feature type="compositionally biased region" description="Polar residues" evidence="1">
    <location>
        <begin position="222"/>
        <end position="233"/>
    </location>
</feature>
<feature type="compositionally biased region" description="Low complexity" evidence="1">
    <location>
        <begin position="428"/>
        <end position="437"/>
    </location>
</feature>
<feature type="region of interest" description="Disordered" evidence="1">
    <location>
        <begin position="193"/>
        <end position="250"/>
    </location>
</feature>
<feature type="compositionally biased region" description="Acidic residues" evidence="1">
    <location>
        <begin position="197"/>
        <end position="212"/>
    </location>
</feature>
<gene>
    <name evidence="2" type="ORF">PMIN01_08475</name>
</gene>
<feature type="compositionally biased region" description="Polar residues" evidence="1">
    <location>
        <begin position="22"/>
        <end position="36"/>
    </location>
</feature>
<proteinExistence type="predicted"/>
<reference evidence="2" key="1">
    <citation type="journal article" date="2020" name="Mol. Plant Microbe Interact.">
        <title>Genome Sequence of the Biocontrol Agent Coniothyrium minitans strain Conio (IMI 134523).</title>
        <authorList>
            <person name="Patel D."/>
            <person name="Shittu T.A."/>
            <person name="Baroncelli R."/>
            <person name="Muthumeenakshi S."/>
            <person name="Osborne T.H."/>
            <person name="Janganan T.K."/>
            <person name="Sreenivasaprasad S."/>
        </authorList>
    </citation>
    <scope>NUCLEOTIDE SEQUENCE</scope>
    <source>
        <strain evidence="2">Conio</strain>
    </source>
</reference>
<feature type="region of interest" description="Disordered" evidence="1">
    <location>
        <begin position="1"/>
        <end position="56"/>
    </location>
</feature>
<protein>
    <submittedName>
        <fullName evidence="2">Uncharacterized protein</fullName>
    </submittedName>
</protein>
<dbReference type="EMBL" id="WJXW01000008">
    <property type="protein sequence ID" value="KAF9734132.1"/>
    <property type="molecule type" value="Genomic_DNA"/>
</dbReference>
<name>A0A9P6GE80_9PLEO</name>
<dbReference type="OrthoDB" id="5377009at2759"/>
<feature type="compositionally biased region" description="Basic and acidic residues" evidence="1">
    <location>
        <begin position="407"/>
        <end position="421"/>
    </location>
</feature>
<sequence length="558" mass="60723">MAPATHAGMHGLDAVKSPNPLALQSPQASYATSISSRDGRHSLHPHRQNAPSITEQKLACFDDIDISDSIRPPPSALTSTTATAYNPHAEAPSPLENYSSSPRTSHQRSLTGTFLDNCQPLINRAASTLQQHTSRTSFHSPTKSLASFIPSRSALESKASQPNIRAGAKALQNWFSGATTGASGQVAFGVGIRQEDSDSEEYDSEDDDDDIDGNMMSGIFTRGTSLTRASNDSQEPRPGPTTTKRPAMAASTSTASSRFAWLLNTQKNAATPPPVASPTYHDADDELLNLNISQALFPHGPVDPLAPSSFNDLLSTAESLLSRYQTSHRQLSTALVDAHAEQSAQDDELDEADARIMHLKSQLETMAARAHDQDEQMRRLMEELMFERRARQEEEAARKQSLAMVRNDTHHDMQDADDVHSPRRRNRVSNSDVSVDSGFESECETDAASIFSRNNCLSPTGTDLSSVAETEDRQTTPKGRKPALQTRSSTYDKVRDGTARLENTNGWGCTNCEGGSQAAVWGRLAKEREENSVLRRRVGELEEAVEGALNVVDGPWGL</sequence>
<feature type="region of interest" description="Disordered" evidence="1">
    <location>
        <begin position="454"/>
        <end position="491"/>
    </location>
</feature>
<evidence type="ECO:0000313" key="3">
    <source>
        <dbReference type="Proteomes" id="UP000756921"/>
    </source>
</evidence>
<dbReference type="Proteomes" id="UP000756921">
    <property type="component" value="Unassembled WGS sequence"/>
</dbReference>
<feature type="compositionally biased region" description="Polar residues" evidence="1">
    <location>
        <begin position="96"/>
        <end position="110"/>
    </location>
</feature>
<evidence type="ECO:0000313" key="2">
    <source>
        <dbReference type="EMBL" id="KAF9734132.1"/>
    </source>
</evidence>
<accession>A0A9P6GE80</accession>
<feature type="region of interest" description="Disordered" evidence="1">
    <location>
        <begin position="391"/>
        <end position="440"/>
    </location>
</feature>
<organism evidence="2 3">
    <name type="scientific">Paraphaeosphaeria minitans</name>
    <dbReference type="NCBI Taxonomy" id="565426"/>
    <lineage>
        <taxon>Eukaryota</taxon>
        <taxon>Fungi</taxon>
        <taxon>Dikarya</taxon>
        <taxon>Ascomycota</taxon>
        <taxon>Pezizomycotina</taxon>
        <taxon>Dothideomycetes</taxon>
        <taxon>Pleosporomycetidae</taxon>
        <taxon>Pleosporales</taxon>
        <taxon>Massarineae</taxon>
        <taxon>Didymosphaeriaceae</taxon>
        <taxon>Paraphaeosphaeria</taxon>
    </lineage>
</organism>
<dbReference type="AlphaFoldDB" id="A0A9P6GE80"/>
<feature type="region of interest" description="Disordered" evidence="1">
    <location>
        <begin position="86"/>
        <end position="110"/>
    </location>
</feature>
<keyword evidence="3" id="KW-1185">Reference proteome</keyword>
<comment type="caution">
    <text evidence="2">The sequence shown here is derived from an EMBL/GenBank/DDBJ whole genome shotgun (WGS) entry which is preliminary data.</text>
</comment>
<feature type="compositionally biased region" description="Polar residues" evidence="1">
    <location>
        <begin position="454"/>
        <end position="468"/>
    </location>
</feature>
<evidence type="ECO:0000256" key="1">
    <source>
        <dbReference type="SAM" id="MobiDB-lite"/>
    </source>
</evidence>